<dbReference type="InterPro" id="IPR058980">
    <property type="entry name" value="Glyco_transf_N"/>
</dbReference>
<reference evidence="7" key="1">
    <citation type="submission" date="2025-08" db="UniProtKB">
        <authorList>
            <consortium name="RefSeq"/>
        </authorList>
    </citation>
    <scope>IDENTIFICATION</scope>
    <source>
        <tissue evidence="7">Fruit stalk</tissue>
    </source>
</reference>
<evidence type="ECO:0000256" key="3">
    <source>
        <dbReference type="RuleBase" id="RU003718"/>
    </source>
</evidence>
<sequence length="460" mass="51659">MTNKENSVAVVMVPFPAQGHLNQLLHLSRIILSYGIPVHYVGTSTHNLQAKVRVHGWEPEAVDSFHFHDCQIPPFLSPSPNPNAAIKFPSHLQPCFDACWHLREPVTELLRMLSLQARKVIIIHDSMMGSVVQEVCSIPNVESYAFHTVSAFSLFFYVWESMGKPKVNAEMPDEGDVPSLEGCFTNDFLEFIALQYQYLKVNAGNIYNTSKVIEGTYLELLGDTMKGKQYWALGPFNPVRVPEKNSSASRHYCLEWLDKQAINSVLYVSFGTTTTMDDEQIKELAIGLRRSNQKFIWVLRDADKGDVFNGDVRIPELPKGYEDSVKDMGLVVRHWAPQLEILAHPATGGFVSHCGWNSCMESITMGVPIGAWPMHSDQPRNTVLITKLLKVGIAVKDWAHRDEIVTAAMVEDAVKRLMASKEGDDIRKRAAELGGSVRQSVGEGHVSRKEWDSFITHITR</sequence>
<dbReference type="AlphaFoldDB" id="A0A6P6AMB0"/>
<protein>
    <recommendedName>
        <fullName evidence="4">Glycosyltransferase</fullName>
        <ecNumber evidence="4">2.4.1.-</ecNumber>
    </recommendedName>
</protein>
<dbReference type="Gene3D" id="3.40.50.2000">
    <property type="entry name" value="Glycogen Phosphorylase B"/>
    <property type="match status" value="2"/>
</dbReference>
<dbReference type="OrthoDB" id="5835829at2759"/>
<dbReference type="CDD" id="cd03784">
    <property type="entry name" value="GT1_Gtf-like"/>
    <property type="match status" value="1"/>
</dbReference>
<dbReference type="KEGG" id="dzi:111310893"/>
<dbReference type="FunFam" id="3.40.50.2000:FF:000060">
    <property type="entry name" value="Glycosyltransferase"/>
    <property type="match status" value="1"/>
</dbReference>
<dbReference type="FunFam" id="3.40.50.2000:FF:000238">
    <property type="entry name" value="Glycosyltransferase"/>
    <property type="match status" value="1"/>
</dbReference>
<dbReference type="SUPFAM" id="SSF53756">
    <property type="entry name" value="UDP-Glycosyltransferase/glycogen phosphorylase"/>
    <property type="match status" value="1"/>
</dbReference>
<evidence type="ECO:0000313" key="6">
    <source>
        <dbReference type="Proteomes" id="UP000515121"/>
    </source>
</evidence>
<evidence type="ECO:0000256" key="4">
    <source>
        <dbReference type="RuleBase" id="RU362057"/>
    </source>
</evidence>
<gene>
    <name evidence="7" type="primary">LOC111310893</name>
</gene>
<evidence type="ECO:0000256" key="2">
    <source>
        <dbReference type="ARBA" id="ARBA00022679"/>
    </source>
</evidence>
<dbReference type="PANTHER" id="PTHR48044:SF22">
    <property type="entry name" value="GLYCOSYLTRANSFERASE"/>
    <property type="match status" value="1"/>
</dbReference>
<keyword evidence="6" id="KW-1185">Reference proteome</keyword>
<dbReference type="Pfam" id="PF00201">
    <property type="entry name" value="UDPGT"/>
    <property type="match status" value="1"/>
</dbReference>
<dbReference type="Pfam" id="PF26168">
    <property type="entry name" value="Glyco_transf_N"/>
    <property type="match status" value="1"/>
</dbReference>
<evidence type="ECO:0000259" key="5">
    <source>
        <dbReference type="Pfam" id="PF26168"/>
    </source>
</evidence>
<comment type="similarity">
    <text evidence="1 3">Belongs to the UDP-glycosyltransferase family.</text>
</comment>
<dbReference type="RefSeq" id="XP_022766002.1">
    <property type="nucleotide sequence ID" value="XM_022910267.1"/>
</dbReference>
<keyword evidence="3" id="KW-0328">Glycosyltransferase</keyword>
<dbReference type="PANTHER" id="PTHR48044">
    <property type="entry name" value="GLYCOSYLTRANSFERASE"/>
    <property type="match status" value="1"/>
</dbReference>
<dbReference type="InterPro" id="IPR035595">
    <property type="entry name" value="UDP_glycos_trans_CS"/>
</dbReference>
<evidence type="ECO:0000313" key="7">
    <source>
        <dbReference type="RefSeq" id="XP_022766002.1"/>
    </source>
</evidence>
<keyword evidence="2 3" id="KW-0808">Transferase</keyword>
<dbReference type="InterPro" id="IPR002213">
    <property type="entry name" value="UDP_glucos_trans"/>
</dbReference>
<dbReference type="GeneID" id="111310893"/>
<dbReference type="GO" id="GO:0009690">
    <property type="term" value="P:cytokinin metabolic process"/>
    <property type="evidence" value="ECO:0007669"/>
    <property type="project" value="UniProtKB-ARBA"/>
</dbReference>
<dbReference type="PROSITE" id="PS00375">
    <property type="entry name" value="UDPGT"/>
    <property type="match status" value="1"/>
</dbReference>
<dbReference type="EC" id="2.4.1.-" evidence="4"/>
<evidence type="ECO:0000256" key="1">
    <source>
        <dbReference type="ARBA" id="ARBA00009995"/>
    </source>
</evidence>
<accession>A0A6P6AMB0</accession>
<feature type="domain" description="Glycosyltransferase N-terminal" evidence="5">
    <location>
        <begin position="7"/>
        <end position="238"/>
    </location>
</feature>
<dbReference type="Proteomes" id="UP000515121">
    <property type="component" value="Unplaced"/>
</dbReference>
<name>A0A6P6AMB0_DURZI</name>
<proteinExistence type="inferred from homology"/>
<organism evidence="6 7">
    <name type="scientific">Durio zibethinus</name>
    <name type="common">Durian</name>
    <dbReference type="NCBI Taxonomy" id="66656"/>
    <lineage>
        <taxon>Eukaryota</taxon>
        <taxon>Viridiplantae</taxon>
        <taxon>Streptophyta</taxon>
        <taxon>Embryophyta</taxon>
        <taxon>Tracheophyta</taxon>
        <taxon>Spermatophyta</taxon>
        <taxon>Magnoliopsida</taxon>
        <taxon>eudicotyledons</taxon>
        <taxon>Gunneridae</taxon>
        <taxon>Pentapetalae</taxon>
        <taxon>rosids</taxon>
        <taxon>malvids</taxon>
        <taxon>Malvales</taxon>
        <taxon>Malvaceae</taxon>
        <taxon>Helicteroideae</taxon>
        <taxon>Durio</taxon>
    </lineage>
</organism>
<dbReference type="GO" id="GO:0050404">
    <property type="term" value="F:zeatin O-beta-D-xylosyltransferase activity"/>
    <property type="evidence" value="ECO:0007669"/>
    <property type="project" value="UniProtKB-ARBA"/>
</dbReference>